<keyword evidence="2" id="KW-0732">Signal</keyword>
<proteinExistence type="predicted"/>
<organism evidence="3">
    <name type="scientific">Petromyces alliaceus</name>
    <name type="common">Aspergillus alliaceus</name>
    <dbReference type="NCBI Taxonomy" id="209559"/>
    <lineage>
        <taxon>Eukaryota</taxon>
        <taxon>Fungi</taxon>
        <taxon>Dikarya</taxon>
        <taxon>Ascomycota</taxon>
        <taxon>Pezizomycotina</taxon>
        <taxon>Eurotiomycetes</taxon>
        <taxon>Eurotiomycetidae</taxon>
        <taxon>Eurotiales</taxon>
        <taxon>Aspergillaceae</taxon>
        <taxon>Aspergillus</taxon>
        <taxon>Aspergillus subgen. Circumdati</taxon>
    </lineage>
</organism>
<feature type="transmembrane region" description="Helical" evidence="1">
    <location>
        <begin position="67"/>
        <end position="91"/>
    </location>
</feature>
<evidence type="ECO:0000256" key="1">
    <source>
        <dbReference type="SAM" id="Phobius"/>
    </source>
</evidence>
<dbReference type="EMBL" id="ML735254">
    <property type="protein sequence ID" value="KAE8390468.1"/>
    <property type="molecule type" value="Genomic_DNA"/>
</dbReference>
<evidence type="ECO:0000256" key="2">
    <source>
        <dbReference type="SAM" id="SignalP"/>
    </source>
</evidence>
<feature type="chain" id="PRO_5024914462" description="Secreted protein" evidence="2">
    <location>
        <begin position="21"/>
        <end position="106"/>
    </location>
</feature>
<keyword evidence="1" id="KW-1133">Transmembrane helix</keyword>
<name>A0A5N7C9E6_PETAA</name>
<keyword evidence="1" id="KW-0812">Transmembrane</keyword>
<sequence>MHHSRLVSLAICLVSFFVLRDVLRPLCLQYPVQHIPFFVSAQFPGVLRGYWCSKVLFWPSTVHRSSIFFLFLFLFFFRGPTNLWVAFWEIFNYIYCRVKLTVRAGG</sequence>
<accession>A0A5N7C9E6</accession>
<dbReference type="AlphaFoldDB" id="A0A5N7C9E6"/>
<reference evidence="3" key="1">
    <citation type="submission" date="2019-04" db="EMBL/GenBank/DDBJ databases">
        <title>Friends and foes A comparative genomics studyof 23 Aspergillus species from section Flavi.</title>
        <authorList>
            <consortium name="DOE Joint Genome Institute"/>
            <person name="Kjaerbolling I."/>
            <person name="Vesth T."/>
            <person name="Frisvad J.C."/>
            <person name="Nybo J.L."/>
            <person name="Theobald S."/>
            <person name="Kildgaard S."/>
            <person name="Isbrandt T."/>
            <person name="Kuo A."/>
            <person name="Sato A."/>
            <person name="Lyhne E.K."/>
            <person name="Kogle M.E."/>
            <person name="Wiebenga A."/>
            <person name="Kun R.S."/>
            <person name="Lubbers R.J."/>
            <person name="Makela M.R."/>
            <person name="Barry K."/>
            <person name="Chovatia M."/>
            <person name="Clum A."/>
            <person name="Daum C."/>
            <person name="Haridas S."/>
            <person name="He G."/>
            <person name="LaButti K."/>
            <person name="Lipzen A."/>
            <person name="Mondo S."/>
            <person name="Riley R."/>
            <person name="Salamov A."/>
            <person name="Simmons B.A."/>
            <person name="Magnuson J.K."/>
            <person name="Henrissat B."/>
            <person name="Mortensen U.H."/>
            <person name="Larsen T.O."/>
            <person name="Devries R.P."/>
            <person name="Grigoriev I.V."/>
            <person name="Machida M."/>
            <person name="Baker S.E."/>
            <person name="Andersen M.R."/>
        </authorList>
    </citation>
    <scope>NUCLEOTIDE SEQUENCE [LARGE SCALE GENOMIC DNA]</scope>
    <source>
        <strain evidence="3">IBT 14317</strain>
    </source>
</reference>
<gene>
    <name evidence="3" type="ORF">BDV23DRAFT_84183</name>
</gene>
<feature type="signal peptide" evidence="2">
    <location>
        <begin position="1"/>
        <end position="20"/>
    </location>
</feature>
<evidence type="ECO:0000313" key="3">
    <source>
        <dbReference type="EMBL" id="KAE8390468.1"/>
    </source>
</evidence>
<protein>
    <recommendedName>
        <fullName evidence="4">Secreted protein</fullName>
    </recommendedName>
</protein>
<evidence type="ECO:0008006" key="4">
    <source>
        <dbReference type="Google" id="ProtNLM"/>
    </source>
</evidence>
<dbReference type="Proteomes" id="UP000326877">
    <property type="component" value="Unassembled WGS sequence"/>
</dbReference>
<keyword evidence="1" id="KW-0472">Membrane</keyword>